<keyword evidence="3" id="KW-1185">Reference proteome</keyword>
<dbReference type="AlphaFoldDB" id="A0A2U1MPL8"/>
<organism evidence="2 3">
    <name type="scientific">Artemisia annua</name>
    <name type="common">Sweet wormwood</name>
    <dbReference type="NCBI Taxonomy" id="35608"/>
    <lineage>
        <taxon>Eukaryota</taxon>
        <taxon>Viridiplantae</taxon>
        <taxon>Streptophyta</taxon>
        <taxon>Embryophyta</taxon>
        <taxon>Tracheophyta</taxon>
        <taxon>Spermatophyta</taxon>
        <taxon>Magnoliopsida</taxon>
        <taxon>eudicotyledons</taxon>
        <taxon>Gunneridae</taxon>
        <taxon>Pentapetalae</taxon>
        <taxon>asterids</taxon>
        <taxon>campanulids</taxon>
        <taxon>Asterales</taxon>
        <taxon>Asteraceae</taxon>
        <taxon>Asteroideae</taxon>
        <taxon>Anthemideae</taxon>
        <taxon>Artemisiinae</taxon>
        <taxon>Artemisia</taxon>
    </lineage>
</organism>
<proteinExistence type="predicted"/>
<accession>A0A2U1MPL8</accession>
<reference evidence="2 3" key="1">
    <citation type="journal article" date="2018" name="Mol. Plant">
        <title>The genome of Artemisia annua provides insight into the evolution of Asteraceae family and artemisinin biosynthesis.</title>
        <authorList>
            <person name="Shen Q."/>
            <person name="Zhang L."/>
            <person name="Liao Z."/>
            <person name="Wang S."/>
            <person name="Yan T."/>
            <person name="Shi P."/>
            <person name="Liu M."/>
            <person name="Fu X."/>
            <person name="Pan Q."/>
            <person name="Wang Y."/>
            <person name="Lv Z."/>
            <person name="Lu X."/>
            <person name="Zhang F."/>
            <person name="Jiang W."/>
            <person name="Ma Y."/>
            <person name="Chen M."/>
            <person name="Hao X."/>
            <person name="Li L."/>
            <person name="Tang Y."/>
            <person name="Lv G."/>
            <person name="Zhou Y."/>
            <person name="Sun X."/>
            <person name="Brodelius P.E."/>
            <person name="Rose J.K.C."/>
            <person name="Tang K."/>
        </authorList>
    </citation>
    <scope>NUCLEOTIDE SEQUENCE [LARGE SCALE GENOMIC DNA]</scope>
    <source>
        <strain evidence="3">cv. Huhao1</strain>
        <tissue evidence="2">Leaf</tissue>
    </source>
</reference>
<evidence type="ECO:0000313" key="2">
    <source>
        <dbReference type="EMBL" id="PWA63188.1"/>
    </source>
</evidence>
<protein>
    <submittedName>
        <fullName evidence="2">Transmembrane protein 56</fullName>
    </submittedName>
</protein>
<keyword evidence="1" id="KW-1133">Transmembrane helix</keyword>
<feature type="transmembrane region" description="Helical" evidence="1">
    <location>
        <begin position="116"/>
        <end position="137"/>
    </location>
</feature>
<comment type="caution">
    <text evidence="2">The sequence shown here is derived from an EMBL/GenBank/DDBJ whole genome shotgun (WGS) entry which is preliminary data.</text>
</comment>
<dbReference type="STRING" id="35608.A0A2U1MPL8"/>
<evidence type="ECO:0000256" key="1">
    <source>
        <dbReference type="SAM" id="Phobius"/>
    </source>
</evidence>
<name>A0A2U1MPL8_ARTAN</name>
<dbReference type="Proteomes" id="UP000245207">
    <property type="component" value="Unassembled WGS sequence"/>
</dbReference>
<keyword evidence="1 2" id="KW-0812">Transmembrane</keyword>
<sequence length="173" mass="18945">MKNNSELGIGVVVVVNGVESVDAVGVFFAQQGSYEGSCWDGSLGAELRVTPMCTDIIISISQRKTFWLLRDVLVGTIRNCILSLTTTSRMKDVIISVEEKKARYLHISGMKSSQAYVLNGIAMFLGWLVARIVFFGLSSYHVYNHIDLKTSRQSARYRANGGIIVAVSTAAFA</sequence>
<evidence type="ECO:0000313" key="3">
    <source>
        <dbReference type="Proteomes" id="UP000245207"/>
    </source>
</evidence>
<gene>
    <name evidence="2" type="ORF">CTI12_AA352690</name>
</gene>
<dbReference type="EMBL" id="PKPP01004694">
    <property type="protein sequence ID" value="PWA63188.1"/>
    <property type="molecule type" value="Genomic_DNA"/>
</dbReference>
<dbReference type="OrthoDB" id="10266980at2759"/>
<keyword evidence="1" id="KW-0472">Membrane</keyword>